<dbReference type="OrthoDB" id="5851052at2759"/>
<feature type="domain" description="DNA2/NAM7 helicase-like C-terminal" evidence="5">
    <location>
        <begin position="9"/>
        <end position="183"/>
    </location>
</feature>
<evidence type="ECO:0000259" key="5">
    <source>
        <dbReference type="Pfam" id="PF13087"/>
    </source>
</evidence>
<reference evidence="6 7" key="1">
    <citation type="submission" date="2013-12" db="EMBL/GenBank/DDBJ databases">
        <title>Draft genome of the parsitic nematode Ancylostoma duodenale.</title>
        <authorList>
            <person name="Mitreva M."/>
        </authorList>
    </citation>
    <scope>NUCLEOTIDE SEQUENCE [LARGE SCALE GENOMIC DNA]</scope>
    <source>
        <strain evidence="6 7">Zhejiang</strain>
    </source>
</reference>
<keyword evidence="1" id="KW-0547">Nucleotide-binding</keyword>
<dbReference type="Proteomes" id="UP000054047">
    <property type="component" value="Unassembled WGS sequence"/>
</dbReference>
<dbReference type="InterPro" id="IPR047187">
    <property type="entry name" value="SF1_C_Upf1"/>
</dbReference>
<dbReference type="AlphaFoldDB" id="A0A0C2GPN2"/>
<dbReference type="CDD" id="cd18808">
    <property type="entry name" value="SF1_C_Upf1"/>
    <property type="match status" value="1"/>
</dbReference>
<dbReference type="GO" id="GO:0043139">
    <property type="term" value="F:5'-3' DNA helicase activity"/>
    <property type="evidence" value="ECO:0007669"/>
    <property type="project" value="TreeGrafter"/>
</dbReference>
<dbReference type="PANTHER" id="PTHR43788:SF16">
    <property type="entry name" value="HELICASE WITH ZINC FINGER 2"/>
    <property type="match status" value="1"/>
</dbReference>
<dbReference type="PANTHER" id="PTHR43788">
    <property type="entry name" value="DNA2/NAM7 HELICASE FAMILY MEMBER"/>
    <property type="match status" value="1"/>
</dbReference>
<evidence type="ECO:0000256" key="1">
    <source>
        <dbReference type="ARBA" id="ARBA00022741"/>
    </source>
</evidence>
<keyword evidence="2" id="KW-0378">Hydrolase</keyword>
<dbReference type="GO" id="GO:0005524">
    <property type="term" value="F:ATP binding"/>
    <property type="evidence" value="ECO:0007669"/>
    <property type="project" value="UniProtKB-KW"/>
</dbReference>
<protein>
    <recommendedName>
        <fullName evidence="5">DNA2/NAM7 helicase-like C-terminal domain-containing protein</fullName>
    </recommendedName>
</protein>
<dbReference type="GO" id="GO:0016787">
    <property type="term" value="F:hydrolase activity"/>
    <property type="evidence" value="ECO:0007669"/>
    <property type="project" value="UniProtKB-KW"/>
</dbReference>
<evidence type="ECO:0000256" key="4">
    <source>
        <dbReference type="ARBA" id="ARBA00022840"/>
    </source>
</evidence>
<proteinExistence type="predicted"/>
<evidence type="ECO:0000256" key="2">
    <source>
        <dbReference type="ARBA" id="ARBA00022801"/>
    </source>
</evidence>
<accession>A0A0C2GPN2</accession>
<dbReference type="EMBL" id="KN732566">
    <property type="protein sequence ID" value="KIH58906.1"/>
    <property type="molecule type" value="Genomic_DNA"/>
</dbReference>
<dbReference type="InterPro" id="IPR027417">
    <property type="entry name" value="P-loop_NTPase"/>
</dbReference>
<dbReference type="SUPFAM" id="SSF52540">
    <property type="entry name" value="P-loop containing nucleoside triphosphate hydrolases"/>
    <property type="match status" value="1"/>
</dbReference>
<keyword evidence="4" id="KW-0067">ATP-binding</keyword>
<dbReference type="InterPro" id="IPR050534">
    <property type="entry name" value="Coronavir_polyprotein_1ab"/>
</dbReference>
<evidence type="ECO:0000313" key="6">
    <source>
        <dbReference type="EMBL" id="KIH58906.1"/>
    </source>
</evidence>
<evidence type="ECO:0000256" key="3">
    <source>
        <dbReference type="ARBA" id="ARBA00022806"/>
    </source>
</evidence>
<name>A0A0C2GPN2_9BILA</name>
<dbReference type="Pfam" id="PF13087">
    <property type="entry name" value="AAA_12"/>
    <property type="match status" value="1"/>
</dbReference>
<sequence length="224" mass="24786">MTVLTASARVPVAPLFTTFRAHPSLNELPNRLTYGGALVSGADATERRLLLDLFEFSAKNLPFLFVYVAGTSQPAVTKSHLNEVEATVCLTIATEFTGKGVRADQIRVITSHREQYRKLAEPLREMGIELSTVDTAQEREKDVVILLTTKTGFDPEAAEFLDDQRRMNVALTRSRHDQFVLGHGVTTTRGERTVHRLRAVDQSTGRLASFTKTLSQPSLTTTSL</sequence>
<organism evidence="6 7">
    <name type="scientific">Ancylostoma duodenale</name>
    <dbReference type="NCBI Taxonomy" id="51022"/>
    <lineage>
        <taxon>Eukaryota</taxon>
        <taxon>Metazoa</taxon>
        <taxon>Ecdysozoa</taxon>
        <taxon>Nematoda</taxon>
        <taxon>Chromadorea</taxon>
        <taxon>Rhabditida</taxon>
        <taxon>Rhabditina</taxon>
        <taxon>Rhabditomorpha</taxon>
        <taxon>Strongyloidea</taxon>
        <taxon>Ancylostomatidae</taxon>
        <taxon>Ancylostomatinae</taxon>
        <taxon>Ancylostoma</taxon>
    </lineage>
</organism>
<dbReference type="Gene3D" id="3.40.50.300">
    <property type="entry name" value="P-loop containing nucleotide triphosphate hydrolases"/>
    <property type="match status" value="1"/>
</dbReference>
<evidence type="ECO:0000313" key="7">
    <source>
        <dbReference type="Proteomes" id="UP000054047"/>
    </source>
</evidence>
<gene>
    <name evidence="6" type="ORF">ANCDUO_10878</name>
</gene>
<dbReference type="InterPro" id="IPR041679">
    <property type="entry name" value="DNA2/NAM7-like_C"/>
</dbReference>
<keyword evidence="3" id="KW-0347">Helicase</keyword>
<keyword evidence="7" id="KW-1185">Reference proteome</keyword>